<dbReference type="PRINTS" id="PR00756">
    <property type="entry name" value="ALADIPTASE"/>
</dbReference>
<dbReference type="GO" id="GO:0030089">
    <property type="term" value="C:phycobilisome"/>
    <property type="evidence" value="ECO:0007669"/>
    <property type="project" value="UniProtKB-KW"/>
</dbReference>
<dbReference type="FunFam" id="1.10.390.10:FF:000013">
    <property type="entry name" value="Aminopeptidase N"/>
    <property type="match status" value="1"/>
</dbReference>
<comment type="similarity">
    <text evidence="3">Belongs to the CpcE/RpcE/PecE family.</text>
</comment>
<evidence type="ECO:0000256" key="17">
    <source>
        <dbReference type="ARBA" id="ARBA00031533"/>
    </source>
</evidence>
<dbReference type="SUPFAM" id="SSF55486">
    <property type="entry name" value="Metalloproteases ('zincins'), catalytic domain"/>
    <property type="match status" value="1"/>
</dbReference>
<dbReference type="Pfam" id="PF17900">
    <property type="entry name" value="Peptidase_M1_N"/>
    <property type="match status" value="1"/>
</dbReference>
<dbReference type="GO" id="GO:0070006">
    <property type="term" value="F:metalloaminopeptidase activity"/>
    <property type="evidence" value="ECO:0007669"/>
    <property type="project" value="TreeGrafter"/>
</dbReference>
<dbReference type="InterPro" id="IPR050344">
    <property type="entry name" value="Peptidase_M1_aminopeptidases"/>
</dbReference>
<name>B2IVG5_NOSP7</name>
<dbReference type="EMBL" id="CP001037">
    <property type="protein sequence ID" value="ACC81350.1"/>
    <property type="molecule type" value="Genomic_DNA"/>
</dbReference>
<dbReference type="CDD" id="cd09603">
    <property type="entry name" value="M1_APN_like"/>
    <property type="match status" value="1"/>
</dbReference>
<dbReference type="Gene3D" id="2.60.40.1840">
    <property type="match status" value="1"/>
</dbReference>
<dbReference type="PhylomeDB" id="B2IVG5"/>
<dbReference type="SUPFAM" id="SSF63737">
    <property type="entry name" value="Leukotriene A4 hydrolase N-terminal domain"/>
    <property type="match status" value="1"/>
</dbReference>
<evidence type="ECO:0000256" key="16">
    <source>
        <dbReference type="ARBA" id="ARBA00029811"/>
    </source>
</evidence>
<dbReference type="STRING" id="63737.Npun_F2817"/>
<evidence type="ECO:0000256" key="2">
    <source>
        <dbReference type="ARBA" id="ARBA00001947"/>
    </source>
</evidence>
<dbReference type="Proteomes" id="UP000001191">
    <property type="component" value="Chromosome"/>
</dbReference>
<dbReference type="GO" id="GO:0042277">
    <property type="term" value="F:peptide binding"/>
    <property type="evidence" value="ECO:0007669"/>
    <property type="project" value="TreeGrafter"/>
</dbReference>
<dbReference type="Gene3D" id="1.25.10.10">
    <property type="entry name" value="Leucine-rich Repeat Variant"/>
    <property type="match status" value="2"/>
</dbReference>
<dbReference type="SMART" id="SM00567">
    <property type="entry name" value="EZ_HEAT"/>
    <property type="match status" value="4"/>
</dbReference>
<feature type="coiled-coil region" evidence="18">
    <location>
        <begin position="843"/>
        <end position="877"/>
    </location>
</feature>
<evidence type="ECO:0000256" key="8">
    <source>
        <dbReference type="ARBA" id="ARBA00022549"/>
    </source>
</evidence>
<keyword evidence="23" id="KW-1185">Reference proteome</keyword>
<comment type="cofactor">
    <cofactor evidence="2">
        <name>Zn(2+)</name>
        <dbReference type="ChEBI" id="CHEBI:29105"/>
    </cofactor>
</comment>
<dbReference type="InterPro" id="IPR038438">
    <property type="entry name" value="PepN_Ig-like_sf"/>
</dbReference>
<dbReference type="GO" id="GO:0016285">
    <property type="term" value="F:alanyl aminopeptidase activity"/>
    <property type="evidence" value="ECO:0007669"/>
    <property type="project" value="UniProtKB-EC"/>
</dbReference>
<dbReference type="InterPro" id="IPR011989">
    <property type="entry name" value="ARM-like"/>
</dbReference>
<dbReference type="GO" id="GO:0008270">
    <property type="term" value="F:zinc ion binding"/>
    <property type="evidence" value="ECO:0007669"/>
    <property type="project" value="InterPro"/>
</dbReference>
<proteinExistence type="inferred from homology"/>
<feature type="domain" description="Aminopeptidase N-like N-terminal" evidence="21">
    <location>
        <begin position="24"/>
        <end position="207"/>
    </location>
</feature>
<evidence type="ECO:0000259" key="20">
    <source>
        <dbReference type="Pfam" id="PF01433"/>
    </source>
</evidence>
<dbReference type="GO" id="GO:0005615">
    <property type="term" value="C:extracellular space"/>
    <property type="evidence" value="ECO:0007669"/>
    <property type="project" value="TreeGrafter"/>
</dbReference>
<dbReference type="InterPro" id="IPR004155">
    <property type="entry name" value="PBS_lyase_HEAT"/>
</dbReference>
<evidence type="ECO:0000256" key="7">
    <source>
        <dbReference type="ARBA" id="ARBA00022438"/>
    </source>
</evidence>
<dbReference type="InterPro" id="IPR014782">
    <property type="entry name" value="Peptidase_M1_dom"/>
</dbReference>
<dbReference type="GO" id="GO:0043171">
    <property type="term" value="P:peptide catabolic process"/>
    <property type="evidence" value="ECO:0007669"/>
    <property type="project" value="TreeGrafter"/>
</dbReference>
<dbReference type="GO" id="GO:0005737">
    <property type="term" value="C:cytoplasm"/>
    <property type="evidence" value="ECO:0007669"/>
    <property type="project" value="TreeGrafter"/>
</dbReference>
<keyword evidence="8" id="KW-0042">Antenna complex</keyword>
<evidence type="ECO:0000256" key="9">
    <source>
        <dbReference type="ARBA" id="ARBA00022670"/>
    </source>
</evidence>
<evidence type="ECO:0000256" key="6">
    <source>
        <dbReference type="ARBA" id="ARBA00015611"/>
    </source>
</evidence>
<dbReference type="Gene3D" id="1.10.390.10">
    <property type="entry name" value="Neutral Protease Domain 2"/>
    <property type="match status" value="1"/>
</dbReference>
<dbReference type="InterPro" id="IPR016024">
    <property type="entry name" value="ARM-type_fold"/>
</dbReference>
<protein>
    <recommendedName>
        <fullName evidence="6">Aminopeptidase N</fullName>
        <ecNumber evidence="5">3.4.11.2</ecNumber>
    </recommendedName>
    <alternativeName>
        <fullName evidence="16">Alanine aminopeptidase</fullName>
    </alternativeName>
    <alternativeName>
        <fullName evidence="17">Lysyl aminopeptidase</fullName>
    </alternativeName>
</protein>
<evidence type="ECO:0000256" key="4">
    <source>
        <dbReference type="ARBA" id="ARBA00010136"/>
    </source>
</evidence>
<evidence type="ECO:0000256" key="11">
    <source>
        <dbReference type="ARBA" id="ARBA00022738"/>
    </source>
</evidence>
<dbReference type="InterPro" id="IPR045357">
    <property type="entry name" value="Aminopeptidase_N-like_N"/>
</dbReference>
<keyword evidence="15" id="KW-0456">Lyase</keyword>
<evidence type="ECO:0000256" key="1">
    <source>
        <dbReference type="ARBA" id="ARBA00000098"/>
    </source>
</evidence>
<feature type="region of interest" description="Disordered" evidence="19">
    <location>
        <begin position="1"/>
        <end position="24"/>
    </location>
</feature>
<organism evidence="22 23">
    <name type="scientific">Nostoc punctiforme (strain ATCC 29133 / PCC 73102)</name>
    <dbReference type="NCBI Taxonomy" id="63737"/>
    <lineage>
        <taxon>Bacteria</taxon>
        <taxon>Bacillati</taxon>
        <taxon>Cyanobacteriota</taxon>
        <taxon>Cyanophyceae</taxon>
        <taxon>Nostocales</taxon>
        <taxon>Nostocaceae</taxon>
        <taxon>Nostoc</taxon>
    </lineage>
</organism>
<evidence type="ECO:0000256" key="15">
    <source>
        <dbReference type="ARBA" id="ARBA00023239"/>
    </source>
</evidence>
<sequence length="879" mass="100010">MSKSYFDTDNNGHKPFELPGARPHYNPDRPGQVEHIFLDLSLDIPKKSYQGICSIRLLPIRNGIDRLTLDAVNLNIESVQVDDVPQNFDYDGEQLSIKLSEVTQIGKRLLIAIAYSVAKPQRGIYFIQPDKHYPNKPTQVWTQGEDEDSRFWFPCFDYPGQLSTSEIRVRVPNPLVAISNGELIDTTEDGDYKIYHWLQQQVHPTYLMTLAVGDFAEIQDEWKGKPVTYYVEKGREEDAKRSMGKTPRMIEFLSQKYGYPYPFPKYAQVCVDDFIFGGMENTSTTLLTDRCLLDERAALDNRNTESLVVHELAHQWFGDLVVIKHWSHAWIKEGMASYSEVMWTEQEYSLEEAAYYRFLEARRYISEDSSRYRRPMVTHVYREAIELYDRHIYEKGSCVYHMIRAQLGDELFWQAIQTFVQDNAHKTVETIDLLRAIEKATGHNLLFLFDQYVYRGGHPDFKVAYSWDGDAKLAKITVTQTQAAEDKNGSKDLFDLKIPIGFGYTQQEGKSEELGVKNNSKLTTPNSQLKTFVVRVNEREQSFYFPLENKPQYISFDVENNYLKTVALEYPIAELKAQLESDPNPISRIYAAEALTKKGGLEATKALSASLKNDPLWGVRVEVAKQLAKINLDQAFDGLVLGLKDKNAYVRRSVVEALAQIKTAESYKVVRGLLQKGDPSYYVEATASRVIGAIASANLEEKPKEDKVIKQLKGILEEKAGWNEVVRSGAIAGLAEFKTSEAALNLLLEYTKIGVPQPLRLATIRALGKISVGQSPVNLERILEKLAELAKETFFLTQVAVAAALGQMETPKAVGILRSLAEQTADGRVRRNAEEEISRVQKNIGSEKTLRQLREDFDQLKQQNQELRSRLENLEAKSK</sequence>
<evidence type="ECO:0000256" key="12">
    <source>
        <dbReference type="ARBA" id="ARBA00022801"/>
    </source>
</evidence>
<keyword evidence="13" id="KW-0862">Zinc</keyword>
<gene>
    <name evidence="22" type="ordered locus">Npun_F2817</name>
</gene>
<evidence type="ECO:0000256" key="14">
    <source>
        <dbReference type="ARBA" id="ARBA00023049"/>
    </source>
</evidence>
<dbReference type="InterPro" id="IPR001930">
    <property type="entry name" value="Peptidase_M1"/>
</dbReference>
<dbReference type="Gene3D" id="2.60.40.1730">
    <property type="entry name" value="tricorn interacting facor f3 domain"/>
    <property type="match status" value="1"/>
</dbReference>
<keyword evidence="12 22" id="KW-0378">Hydrolase</keyword>
<accession>B2IVG5</accession>
<dbReference type="EC" id="3.4.11.2" evidence="5"/>
<evidence type="ECO:0000256" key="10">
    <source>
        <dbReference type="ARBA" id="ARBA00022723"/>
    </source>
</evidence>
<evidence type="ECO:0000313" key="22">
    <source>
        <dbReference type="EMBL" id="ACC81350.1"/>
    </source>
</evidence>
<keyword evidence="18" id="KW-0175">Coiled coil</keyword>
<comment type="catalytic activity">
    <reaction evidence="1">
        <text>Release of an N-terminal amino acid, Xaa-|-Yaa- from a peptide, amide or arylamide. Xaa is preferably Ala, but may be most amino acids including Pro (slow action). When a terminal hydrophobic residue is followed by a prolyl residue, the two may be released as an intact Xaa-Pro dipeptide.</text>
        <dbReference type="EC" id="3.4.11.2"/>
    </reaction>
</comment>
<dbReference type="HOGENOM" id="CLU_014298_0_1_3"/>
<reference evidence="22 23" key="2">
    <citation type="journal article" date="2013" name="Plant Physiol.">
        <title>A Nostoc punctiforme Sugar Transporter Necessary to Establish a Cyanobacterium-Plant Symbiosis.</title>
        <authorList>
            <person name="Ekman M."/>
            <person name="Picossi S."/>
            <person name="Campbell E.L."/>
            <person name="Meeks J.C."/>
            <person name="Flores E."/>
        </authorList>
    </citation>
    <scope>NUCLEOTIDE SEQUENCE [LARGE SCALE GENOMIC DNA]</scope>
    <source>
        <strain evidence="23">ATCC 29133 / PCC 73102</strain>
    </source>
</reference>
<feature type="domain" description="Peptidase M1 membrane alanine aminopeptidase" evidence="20">
    <location>
        <begin position="242"/>
        <end position="452"/>
    </location>
</feature>
<evidence type="ECO:0000259" key="21">
    <source>
        <dbReference type="Pfam" id="PF17900"/>
    </source>
</evidence>
<dbReference type="SUPFAM" id="SSF48371">
    <property type="entry name" value="ARM repeat"/>
    <property type="match status" value="1"/>
</dbReference>
<dbReference type="Pfam" id="PF13646">
    <property type="entry name" value="HEAT_2"/>
    <property type="match status" value="2"/>
</dbReference>
<dbReference type="GO" id="GO:0006508">
    <property type="term" value="P:proteolysis"/>
    <property type="evidence" value="ECO:0007669"/>
    <property type="project" value="UniProtKB-KW"/>
</dbReference>
<dbReference type="KEGG" id="npu:Npun_F2817"/>
<dbReference type="eggNOG" id="COG0308">
    <property type="taxonomic scope" value="Bacteria"/>
</dbReference>
<dbReference type="OrthoDB" id="100605at2"/>
<evidence type="ECO:0000256" key="13">
    <source>
        <dbReference type="ARBA" id="ARBA00022833"/>
    </source>
</evidence>
<dbReference type="PANTHER" id="PTHR11533">
    <property type="entry name" value="PROTEASE M1 ZINC METALLOPROTEASE"/>
    <property type="match status" value="1"/>
</dbReference>
<dbReference type="eggNOG" id="COG1413">
    <property type="taxonomic scope" value="Bacteria"/>
</dbReference>
<dbReference type="GO" id="GO:0016829">
    <property type="term" value="F:lyase activity"/>
    <property type="evidence" value="ECO:0007669"/>
    <property type="project" value="UniProtKB-KW"/>
</dbReference>
<keyword evidence="9" id="KW-0645">Protease</keyword>
<dbReference type="InterPro" id="IPR042097">
    <property type="entry name" value="Aminopeptidase_N-like_N_sf"/>
</dbReference>
<dbReference type="InterPro" id="IPR027268">
    <property type="entry name" value="Peptidase_M4/M1_CTD_sf"/>
</dbReference>
<evidence type="ECO:0000256" key="3">
    <source>
        <dbReference type="ARBA" id="ARBA00009299"/>
    </source>
</evidence>
<dbReference type="RefSeq" id="WP_012409343.1">
    <property type="nucleotide sequence ID" value="NC_010628.1"/>
</dbReference>
<evidence type="ECO:0000256" key="19">
    <source>
        <dbReference type="SAM" id="MobiDB-lite"/>
    </source>
</evidence>
<keyword evidence="14" id="KW-0482">Metalloprotease</keyword>
<dbReference type="Pfam" id="PF01433">
    <property type="entry name" value="Peptidase_M1"/>
    <property type="match status" value="1"/>
</dbReference>
<comment type="similarity">
    <text evidence="4">Belongs to the peptidase M1 family.</text>
</comment>
<keyword evidence="11" id="KW-0605">Phycobilisome</keyword>
<evidence type="ECO:0000256" key="5">
    <source>
        <dbReference type="ARBA" id="ARBA00012564"/>
    </source>
</evidence>
<reference evidence="23" key="1">
    <citation type="submission" date="2008-04" db="EMBL/GenBank/DDBJ databases">
        <title>Complete sequence of chromosome of Nostoc punctiforme ATCC 29133.</title>
        <authorList>
            <consortium name="US DOE Joint Genome Institute"/>
            <person name="Copeland A."/>
            <person name="Lucas S."/>
            <person name="Lapidus A."/>
            <person name="Glavina del Rio T."/>
            <person name="Dalin E."/>
            <person name="Tice H."/>
            <person name="Pitluck S."/>
            <person name="Chain P."/>
            <person name="Malfatti S."/>
            <person name="Shin M."/>
            <person name="Vergez L."/>
            <person name="Schmutz J."/>
            <person name="Larimer F."/>
            <person name="Land M."/>
            <person name="Hauser L."/>
            <person name="Kyrpides N."/>
            <person name="Kim E."/>
            <person name="Meeks J.C."/>
            <person name="Elhai J."/>
            <person name="Campbell E.L."/>
            <person name="Thiel T."/>
            <person name="Longmire J."/>
            <person name="Potts M."/>
            <person name="Atlas R."/>
        </authorList>
    </citation>
    <scope>NUCLEOTIDE SEQUENCE [LARGE SCALE GENOMIC DNA]</scope>
    <source>
        <strain evidence="23">ATCC 29133 / PCC 73102</strain>
    </source>
</reference>
<keyword evidence="7 22" id="KW-0031">Aminopeptidase</keyword>
<dbReference type="EnsemblBacteria" id="ACC81350">
    <property type="protein sequence ID" value="ACC81350"/>
    <property type="gene ID" value="Npun_F2817"/>
</dbReference>
<dbReference type="AlphaFoldDB" id="B2IVG5"/>
<dbReference type="PANTHER" id="PTHR11533:SF174">
    <property type="entry name" value="PUROMYCIN-SENSITIVE AMINOPEPTIDASE-RELATED"/>
    <property type="match status" value="1"/>
</dbReference>
<evidence type="ECO:0000313" key="23">
    <source>
        <dbReference type="Proteomes" id="UP000001191"/>
    </source>
</evidence>
<keyword evidence="10" id="KW-0479">Metal-binding</keyword>
<evidence type="ECO:0000256" key="18">
    <source>
        <dbReference type="SAM" id="Coils"/>
    </source>
</evidence>